<evidence type="ECO:0000313" key="2">
    <source>
        <dbReference type="Proteomes" id="UP000325577"/>
    </source>
</evidence>
<reference evidence="1 2" key="1">
    <citation type="submission" date="2019-09" db="EMBL/GenBank/DDBJ databases">
        <title>A chromosome-level genome assembly of the Chinese tupelo Nyssa sinensis.</title>
        <authorList>
            <person name="Yang X."/>
            <person name="Kang M."/>
            <person name="Yang Y."/>
            <person name="Xiong H."/>
            <person name="Wang M."/>
            <person name="Zhang Z."/>
            <person name="Wang Z."/>
            <person name="Wu H."/>
            <person name="Ma T."/>
            <person name="Liu J."/>
            <person name="Xi Z."/>
        </authorList>
    </citation>
    <scope>NUCLEOTIDE SEQUENCE [LARGE SCALE GENOMIC DNA]</scope>
    <source>
        <strain evidence="1">J267</strain>
        <tissue evidence="1">Leaf</tissue>
    </source>
</reference>
<proteinExistence type="predicted"/>
<evidence type="ECO:0000313" key="1">
    <source>
        <dbReference type="EMBL" id="KAA8531066.1"/>
    </source>
</evidence>
<dbReference type="PROSITE" id="PS50096">
    <property type="entry name" value="IQ"/>
    <property type="match status" value="1"/>
</dbReference>
<evidence type="ECO:0008006" key="3">
    <source>
        <dbReference type="Google" id="ProtNLM"/>
    </source>
</evidence>
<dbReference type="OrthoDB" id="1751002at2759"/>
<accession>A0A5J5AN12</accession>
<name>A0A5J5AN12_9ASTE</name>
<dbReference type="EMBL" id="CM018043">
    <property type="protein sequence ID" value="KAA8531066.1"/>
    <property type="molecule type" value="Genomic_DNA"/>
</dbReference>
<protein>
    <recommendedName>
        <fullName evidence="3">NAC domain-containing protein</fullName>
    </recommendedName>
</protein>
<organism evidence="1 2">
    <name type="scientific">Nyssa sinensis</name>
    <dbReference type="NCBI Taxonomy" id="561372"/>
    <lineage>
        <taxon>Eukaryota</taxon>
        <taxon>Viridiplantae</taxon>
        <taxon>Streptophyta</taxon>
        <taxon>Embryophyta</taxon>
        <taxon>Tracheophyta</taxon>
        <taxon>Spermatophyta</taxon>
        <taxon>Magnoliopsida</taxon>
        <taxon>eudicotyledons</taxon>
        <taxon>Gunneridae</taxon>
        <taxon>Pentapetalae</taxon>
        <taxon>asterids</taxon>
        <taxon>Cornales</taxon>
        <taxon>Nyssaceae</taxon>
        <taxon>Nyssa</taxon>
    </lineage>
</organism>
<keyword evidence="2" id="KW-1185">Reference proteome</keyword>
<sequence length="437" mass="47741">MDAYVLCKIFKKSGSGLKNGAQYGAPFNEEDWNDDAEDGLFAAAPVLPSYQNSLVAACMLVPGCTCSVFLSEAGPSNAVPSADEVPQPLQDDSDLDSLSANFMEYITLLSIENNENENFNNFNHEKNIEAESCLDGYEIYNGLGDLTNLAELGDGGFYFSNSQKASFAPNSMPCVDDVAFLELNDLEHTLKYPAQASGSESFLTDSLFASDNCDDVTFLELNDLDHPLTYPAEDSGSESIKDLMFMGTILMCFQKENDIRESANPVSNASSFNLDHSSCKQPEEGSTIVVQDQKRGEKERKSYLRLQHLLESIPAPPASAAGHFAPTSGLRDPRRLLCSLLMVAPPHTCQGRVAVFTKLGRILTARMLSLLENEETNSQFDALIEDRIGKGGKQKCRFVGKLGQQNHSPLVIIERPPSAVLRFLKADPTSIGFEKGT</sequence>
<dbReference type="Proteomes" id="UP000325577">
    <property type="component" value="Linkage Group LG2"/>
</dbReference>
<gene>
    <name evidence="1" type="ORF">F0562_005775</name>
</gene>
<dbReference type="AlphaFoldDB" id="A0A5J5AN12"/>